<dbReference type="PANTHER" id="PTHR23074">
    <property type="entry name" value="AAA DOMAIN-CONTAINING"/>
    <property type="match status" value="1"/>
</dbReference>
<name>A0A9P6J0S5_MORAP</name>
<evidence type="ECO:0000313" key="7">
    <source>
        <dbReference type="Proteomes" id="UP000738359"/>
    </source>
</evidence>
<dbReference type="OrthoDB" id="10251136at2759"/>
<evidence type="ECO:0000256" key="1">
    <source>
        <dbReference type="ARBA" id="ARBA00006914"/>
    </source>
</evidence>
<keyword evidence="3" id="KW-0067">ATP-binding</keyword>
<feature type="region of interest" description="Disordered" evidence="4">
    <location>
        <begin position="176"/>
        <end position="211"/>
    </location>
</feature>
<feature type="compositionally biased region" description="Polar residues" evidence="4">
    <location>
        <begin position="75"/>
        <end position="86"/>
    </location>
</feature>
<dbReference type="Pfam" id="PF17862">
    <property type="entry name" value="AAA_lid_3"/>
    <property type="match status" value="1"/>
</dbReference>
<dbReference type="PANTHER" id="PTHR23074:SF17">
    <property type="entry name" value="FIDGETIN-LIKE PROTEIN 1"/>
    <property type="match status" value="1"/>
</dbReference>
<dbReference type="InterPro" id="IPR027417">
    <property type="entry name" value="P-loop_NTPase"/>
</dbReference>
<feature type="region of interest" description="Disordered" evidence="4">
    <location>
        <begin position="400"/>
        <end position="440"/>
    </location>
</feature>
<feature type="domain" description="AAA+ ATPase" evidence="5">
    <location>
        <begin position="497"/>
        <end position="634"/>
    </location>
</feature>
<comment type="similarity">
    <text evidence="1">Belongs to the AAA ATPase family.</text>
</comment>
<dbReference type="Pfam" id="PF09336">
    <property type="entry name" value="Vps4_C"/>
    <property type="match status" value="1"/>
</dbReference>
<dbReference type="GO" id="GO:0016887">
    <property type="term" value="F:ATP hydrolysis activity"/>
    <property type="evidence" value="ECO:0007669"/>
    <property type="project" value="InterPro"/>
</dbReference>
<dbReference type="InterPro" id="IPR050304">
    <property type="entry name" value="MT-severing_AAA_ATPase"/>
</dbReference>
<organism evidence="6 7">
    <name type="scientific">Mortierella alpina</name>
    <name type="common">Oleaginous fungus</name>
    <name type="synonym">Mortierella renispora</name>
    <dbReference type="NCBI Taxonomy" id="64518"/>
    <lineage>
        <taxon>Eukaryota</taxon>
        <taxon>Fungi</taxon>
        <taxon>Fungi incertae sedis</taxon>
        <taxon>Mucoromycota</taxon>
        <taxon>Mortierellomycotina</taxon>
        <taxon>Mortierellomycetes</taxon>
        <taxon>Mortierellales</taxon>
        <taxon>Mortierellaceae</taxon>
        <taxon>Mortierella</taxon>
    </lineage>
</organism>
<proteinExistence type="inferred from homology"/>
<evidence type="ECO:0000259" key="5">
    <source>
        <dbReference type="SMART" id="SM00382"/>
    </source>
</evidence>
<dbReference type="Proteomes" id="UP000738359">
    <property type="component" value="Unassembled WGS sequence"/>
</dbReference>
<sequence>MDGQAAHANAHAARARATRSLPLISASHHRALQLLLATEANDILLTPEQRKNARTLQNHYHQQYMRNCLHRESESTSPAQTQSTVPSAGPASRRIVDRVRQRVDAVLERKKTNRGFVSAIRPNEGDISDYTMCLSDLATLSCDPELDTLPVPSSLEFLQARSKQLAEAADAAAQRKAVQDPVNVEAHSEDVPMADESSSHAPPPPSTIPVTVGASMESVADGINPRNNNQQAMVNTAASDVVKEGKGAQQNLAQPVSAPTLPSVPPQTSSSKYAMYTEEDGEEERIDPVPVPDYRPINNFSNGLERPSKKRLRPGRTNSTGENGTRPMQFITAKEQLAIEEQQEEEKRANHYMNRGGYIAPSTNPYLNSGTTSNSHGLAAVNPYINGAAPTTASLKSKILGTKRPKFKSPINKSSNTDDGSKGAQTRSPTGADEPVDDRLRNIDPKMIEAIKNEIMESCPVVTWDDISGLEHAKKTIKETITWPMLRPDIFTGLRRPPKGLLLFGPPGTGKTMIGKCIASQSKATFFSISSSSLTSKWIGDGEKMVRALFAVARCHQPAVIFMDEIDSLLTQRSDGEVEASRRIKTEFLVQFDGVGVGGEEDRILIVGATNRPQEIDEAARRRFQKRLYIPLPENQGRHGLILKLLEKQPHNMSAEQILDICERTAGYSGSDMTGLCREAALGPVRAIQGDILDVDLDALRPINHGDFVEALSQVRASVSDRDLDLYKAWDMEYGSVAKG</sequence>
<evidence type="ECO:0000256" key="3">
    <source>
        <dbReference type="ARBA" id="ARBA00022840"/>
    </source>
</evidence>
<evidence type="ECO:0000256" key="4">
    <source>
        <dbReference type="SAM" id="MobiDB-lite"/>
    </source>
</evidence>
<feature type="region of interest" description="Disordered" evidence="4">
    <location>
        <begin position="71"/>
        <end position="92"/>
    </location>
</feature>
<dbReference type="FunFam" id="3.40.50.300:FF:000093">
    <property type="entry name" value="Fidgetin-like 1"/>
    <property type="match status" value="1"/>
</dbReference>
<dbReference type="InterPro" id="IPR003959">
    <property type="entry name" value="ATPase_AAA_core"/>
</dbReference>
<dbReference type="SUPFAM" id="SSF52540">
    <property type="entry name" value="P-loop containing nucleoside triphosphate hydrolases"/>
    <property type="match status" value="1"/>
</dbReference>
<protein>
    <recommendedName>
        <fullName evidence="5">AAA+ ATPase domain-containing protein</fullName>
    </recommendedName>
</protein>
<keyword evidence="2" id="KW-0547">Nucleotide-binding</keyword>
<gene>
    <name evidence="6" type="ORF">BGZ70_009764</name>
</gene>
<dbReference type="AlphaFoldDB" id="A0A9P6J0S5"/>
<keyword evidence="7" id="KW-1185">Reference proteome</keyword>
<reference evidence="6" key="1">
    <citation type="journal article" date="2020" name="Fungal Divers.">
        <title>Resolving the Mortierellaceae phylogeny through synthesis of multi-gene phylogenetics and phylogenomics.</title>
        <authorList>
            <person name="Vandepol N."/>
            <person name="Liber J."/>
            <person name="Desiro A."/>
            <person name="Na H."/>
            <person name="Kennedy M."/>
            <person name="Barry K."/>
            <person name="Grigoriev I.V."/>
            <person name="Miller A.N."/>
            <person name="O'Donnell K."/>
            <person name="Stajich J.E."/>
            <person name="Bonito G."/>
        </authorList>
    </citation>
    <scope>NUCLEOTIDE SEQUENCE</scope>
    <source>
        <strain evidence="6">CK1249</strain>
    </source>
</reference>
<dbReference type="Gene3D" id="3.40.50.300">
    <property type="entry name" value="P-loop containing nucleotide triphosphate hydrolases"/>
    <property type="match status" value="1"/>
</dbReference>
<dbReference type="FunFam" id="1.10.8.60:FF:000022">
    <property type="entry name" value="Fidgetin like 1"/>
    <property type="match status" value="1"/>
</dbReference>
<dbReference type="InterPro" id="IPR003960">
    <property type="entry name" value="ATPase_AAA_CS"/>
</dbReference>
<dbReference type="GO" id="GO:0005524">
    <property type="term" value="F:ATP binding"/>
    <property type="evidence" value="ECO:0007669"/>
    <property type="project" value="UniProtKB-KW"/>
</dbReference>
<dbReference type="InterPro" id="IPR003593">
    <property type="entry name" value="AAA+_ATPase"/>
</dbReference>
<evidence type="ECO:0000256" key="2">
    <source>
        <dbReference type="ARBA" id="ARBA00022741"/>
    </source>
</evidence>
<dbReference type="SMART" id="SM00382">
    <property type="entry name" value="AAA"/>
    <property type="match status" value="1"/>
</dbReference>
<dbReference type="InterPro" id="IPR015415">
    <property type="entry name" value="Spast_Vps4_C"/>
</dbReference>
<dbReference type="PROSITE" id="PS00674">
    <property type="entry name" value="AAA"/>
    <property type="match status" value="1"/>
</dbReference>
<dbReference type="Pfam" id="PF00004">
    <property type="entry name" value="AAA"/>
    <property type="match status" value="1"/>
</dbReference>
<evidence type="ECO:0000313" key="6">
    <source>
        <dbReference type="EMBL" id="KAF9956786.1"/>
    </source>
</evidence>
<feature type="region of interest" description="Disordered" evidence="4">
    <location>
        <begin position="243"/>
        <end position="326"/>
    </location>
</feature>
<feature type="compositionally biased region" description="Polar residues" evidence="4">
    <location>
        <begin position="411"/>
        <end position="429"/>
    </location>
</feature>
<accession>A0A9P6J0S5</accession>
<dbReference type="EMBL" id="JAAAHY010000818">
    <property type="protein sequence ID" value="KAF9956786.1"/>
    <property type="molecule type" value="Genomic_DNA"/>
</dbReference>
<dbReference type="Gene3D" id="1.10.8.60">
    <property type="match status" value="1"/>
</dbReference>
<dbReference type="InterPro" id="IPR041569">
    <property type="entry name" value="AAA_lid_3"/>
</dbReference>
<comment type="caution">
    <text evidence="6">The sequence shown here is derived from an EMBL/GenBank/DDBJ whole genome shotgun (WGS) entry which is preliminary data.</text>
</comment>